<evidence type="ECO:0000313" key="2">
    <source>
        <dbReference type="Proteomes" id="UP000533598"/>
    </source>
</evidence>
<keyword evidence="2" id="KW-1185">Reference proteome</keyword>
<accession>A0A7W7CCV4</accession>
<evidence type="ECO:0008006" key="3">
    <source>
        <dbReference type="Google" id="ProtNLM"/>
    </source>
</evidence>
<organism evidence="1 2">
    <name type="scientific">Crossiella cryophila</name>
    <dbReference type="NCBI Taxonomy" id="43355"/>
    <lineage>
        <taxon>Bacteria</taxon>
        <taxon>Bacillati</taxon>
        <taxon>Actinomycetota</taxon>
        <taxon>Actinomycetes</taxon>
        <taxon>Pseudonocardiales</taxon>
        <taxon>Pseudonocardiaceae</taxon>
        <taxon>Crossiella</taxon>
    </lineage>
</organism>
<dbReference type="AlphaFoldDB" id="A0A7W7CCV4"/>
<reference evidence="1 2" key="1">
    <citation type="submission" date="2020-08" db="EMBL/GenBank/DDBJ databases">
        <title>Sequencing the genomes of 1000 actinobacteria strains.</title>
        <authorList>
            <person name="Klenk H.-P."/>
        </authorList>
    </citation>
    <scope>NUCLEOTIDE SEQUENCE [LARGE SCALE GENOMIC DNA]</scope>
    <source>
        <strain evidence="1 2">DSM 44230</strain>
    </source>
</reference>
<dbReference type="EMBL" id="JACHMH010000001">
    <property type="protein sequence ID" value="MBB4678764.1"/>
    <property type="molecule type" value="Genomic_DNA"/>
</dbReference>
<sequence>MIKHEATATLPIPAAEVDLAEWLATLTDEDYQASAKGHRAAGVHWHGDQLGMVNVESVGGTLLVQHYHAVEAGPSRVEMLSPASTGYLMNLVPVGVHVRWVLALTPATATSCTLSCRVEVGLPSPVRHLTGLLGTARAIRRHTEEETVGFAADILAKAGARAVARAAR</sequence>
<evidence type="ECO:0000313" key="1">
    <source>
        <dbReference type="EMBL" id="MBB4678764.1"/>
    </source>
</evidence>
<dbReference type="RefSeq" id="WP_185004597.1">
    <property type="nucleotide sequence ID" value="NZ_BAAAUI010000010.1"/>
</dbReference>
<gene>
    <name evidence="1" type="ORF">HNR67_004882</name>
</gene>
<proteinExistence type="predicted"/>
<dbReference type="Proteomes" id="UP000533598">
    <property type="component" value="Unassembled WGS sequence"/>
</dbReference>
<protein>
    <recommendedName>
        <fullName evidence="3">SRPBCC family protein</fullName>
    </recommendedName>
</protein>
<comment type="caution">
    <text evidence="1">The sequence shown here is derived from an EMBL/GenBank/DDBJ whole genome shotgun (WGS) entry which is preliminary data.</text>
</comment>
<name>A0A7W7CCV4_9PSEU</name>